<accession>A0A1G7DDB0</accession>
<name>A0A1G7DDB0_9FLAO</name>
<dbReference type="EMBL" id="FNAO01000005">
    <property type="protein sequence ID" value="SDE49547.1"/>
    <property type="molecule type" value="Genomic_DNA"/>
</dbReference>
<keyword evidence="3" id="KW-1185">Reference proteome</keyword>
<dbReference type="STRING" id="641691.SAMN05421636_105275"/>
<proteinExistence type="predicted"/>
<evidence type="ECO:0000313" key="3">
    <source>
        <dbReference type="Proteomes" id="UP000199109"/>
    </source>
</evidence>
<feature type="transmembrane region" description="Helical" evidence="1">
    <location>
        <begin position="176"/>
        <end position="198"/>
    </location>
</feature>
<dbReference type="Proteomes" id="UP000199109">
    <property type="component" value="Unassembled WGS sequence"/>
</dbReference>
<keyword evidence="1" id="KW-1133">Transmembrane helix</keyword>
<sequence>MVKSLSLSHKFQAGLALAIVFLLVLATNRLDHRHFSTVQNTVNSVFEDRVVAQDYIFRLNNLFQEKRLFLGVHDSLADGSRENAHIDELLMKFGKTKLTAKESFYFKQLQKNVEELSALEQSIKNSAEGMTENARGKIESSLQRIMEDLNDLALTQLTEGRQLTEMARKSLATNNLLSNLEIIFLIVIGMIVLVIVFYPTRGLKK</sequence>
<protein>
    <submittedName>
        <fullName evidence="2">Four helix bundle sensory module for signal transduction</fullName>
    </submittedName>
</protein>
<organism evidence="2 3">
    <name type="scientific">Pricia antarctica</name>
    <dbReference type="NCBI Taxonomy" id="641691"/>
    <lineage>
        <taxon>Bacteria</taxon>
        <taxon>Pseudomonadati</taxon>
        <taxon>Bacteroidota</taxon>
        <taxon>Flavobacteriia</taxon>
        <taxon>Flavobacteriales</taxon>
        <taxon>Flavobacteriaceae</taxon>
        <taxon>Pricia</taxon>
    </lineage>
</organism>
<evidence type="ECO:0000313" key="2">
    <source>
        <dbReference type="EMBL" id="SDE49547.1"/>
    </source>
</evidence>
<dbReference type="AlphaFoldDB" id="A0A1G7DDB0"/>
<reference evidence="2 3" key="1">
    <citation type="submission" date="2016-10" db="EMBL/GenBank/DDBJ databases">
        <authorList>
            <person name="de Groot N.N."/>
        </authorList>
    </citation>
    <scope>NUCLEOTIDE SEQUENCE [LARGE SCALE GENOMIC DNA]</scope>
    <source>
        <strain evidence="2 3">DSM 23421</strain>
    </source>
</reference>
<evidence type="ECO:0000256" key="1">
    <source>
        <dbReference type="SAM" id="Phobius"/>
    </source>
</evidence>
<gene>
    <name evidence="2" type="ORF">SAMN05421636_105275</name>
</gene>
<keyword evidence="1" id="KW-0472">Membrane</keyword>
<dbReference type="RefSeq" id="WP_091868703.1">
    <property type="nucleotide sequence ID" value="NZ_FNAO01000005.1"/>
</dbReference>
<keyword evidence="1" id="KW-0812">Transmembrane</keyword>
<dbReference type="OrthoDB" id="1438991at2"/>